<accession>A0A2N8SUU9</accession>
<dbReference type="CDD" id="cd20705">
    <property type="entry name" value="MIX_I"/>
    <property type="match status" value="1"/>
</dbReference>
<dbReference type="EMBL" id="POUW01000003">
    <property type="protein sequence ID" value="PNG06280.1"/>
    <property type="molecule type" value="Genomic_DNA"/>
</dbReference>
<name>A0A2N8SUU9_STUST</name>
<sequence length="1362" mass="150438">MSNNVCALSKGAACEAGKLIVQVVGKDHPTTQKLVIYDETNATQLEWLTQQDKPETQTSDTFSSVLHVWDWENQPKCNLWLEIAASEGGPIRLPLHDELRATPRQPEHGIQWNQIVPVVPMTALPGSKSSYDLGTPVSLRNGYVYVFYRGKLWRELQVRNSESGVTYHDVRVASYRQGAGFKSGPRKAVGVGLEDIWLPSQWNNRKELAVQLCFSEIQLSAARLTFLERDTATRRTRASQRQLDVSKATFDQMFKGKPGGLEIIEAYKQAMVSEPRLHDARTVRMNLDLWAFPLSIAAPQRARQVGYELILDNPSRYLCDLSGQFPAKSIKAANAFIDGCKAGKTTPAAPEMEMGAIEQALREKLAARQPDSCPTFEAKELWLAQPGATDIFAALRPRQLCAILLDDSQFRLRHLTAKIATHKILLEQCAEYAKANGHFASAMLVQQTIVPSSVSGEGNKLHACISKITPAGLQDLNRFTATIERMEAWQAMQTSQQCLVDLMGRGACQQTIADHLSLDHFEYTAALHFAAQVFSSLATTAADHDPLATNTHQLVDAVNGRLCMSPSDSAGRQFILRVASQSQHPLHRMFWPKYDLAKLDQAYVKPAQTEENTGDGSFRATALAAQEGMQPPKDAQTTIDAVQLQALLEAGGLSSAVIVESKAVANGLISIYEHLDGAIRTATSGLEQAKQERATADQQRQQAQNQRGTAQRDQQQAAQQRQKAEKAQQEAEKRQGASQAEMQQRRQALTEAEGLENVTRRSLAAEARPMNIRLNGLSIEQLRSMLTQHFGELRLMRRSAARAGRYYIFALSDLPLEIQRAIRVYGEVQDGTGAVIASSNSRTASRQGLPTETADHMVAAMPENHRTARLIAALNRRTNARLIAEQAESIASQVHAERAAMVQVVSQQTAAARSQEAAQAARLKQAETLAQTAKTELQQAEQRIHDLTRAVDTGQRNLYFQTLNSGAFSMAVMSLELWNLFAELETSSNNYKSKGIERVIAGLGSATIDSIIAFEMLAFKIKDANRFSVYVRKIRWSLNLEKLPGLFSRALGAELVTQISARLLVTAAASIVMMVACIMDAVHAWRWGDDAVWGYGAMALGAMLGGIAPFFSGSSALFGFNPFSLAALLLLVIGAGLVFWLSSTQLEDWLECGPFGEKKLDYLVSDTQEAFYRLAGIFAGIRIAIEPNPYYKPYAKLDMNQDADLRKLASANTRIRISSNLPGLLAHMGEVSVKAETRLRNSEIRYRGNGEPFPPTIEVHNPDPVAQRKLADGRELYMNTPPTRRWTGNSRDTSLYHEWQVRAQLRLALDTGEKSGRPGALLWLFPAPPIRNGKVDATKTPAANFNQTDVPFWADEKTHAES</sequence>
<proteinExistence type="predicted"/>
<evidence type="ECO:0000256" key="3">
    <source>
        <dbReference type="SAM" id="Phobius"/>
    </source>
</evidence>
<evidence type="ECO:0000256" key="2">
    <source>
        <dbReference type="SAM" id="MobiDB-lite"/>
    </source>
</evidence>
<evidence type="ECO:0000313" key="4">
    <source>
        <dbReference type="EMBL" id="PNG06280.1"/>
    </source>
</evidence>
<keyword evidence="3" id="KW-0812">Transmembrane</keyword>
<evidence type="ECO:0000256" key="1">
    <source>
        <dbReference type="SAM" id="Coils"/>
    </source>
</evidence>
<comment type="caution">
    <text evidence="4">The sequence shown here is derived from an EMBL/GenBank/DDBJ whole genome shotgun (WGS) entry which is preliminary data.</text>
</comment>
<dbReference type="Proteomes" id="UP000235897">
    <property type="component" value="Unassembled WGS sequence"/>
</dbReference>
<feature type="region of interest" description="Disordered" evidence="2">
    <location>
        <begin position="686"/>
        <end position="755"/>
    </location>
</feature>
<feature type="compositionally biased region" description="Polar residues" evidence="2">
    <location>
        <begin position="736"/>
        <end position="747"/>
    </location>
</feature>
<organism evidence="4 5">
    <name type="scientific">Stutzerimonas stutzeri</name>
    <name type="common">Pseudomonas stutzeri</name>
    <dbReference type="NCBI Taxonomy" id="316"/>
    <lineage>
        <taxon>Bacteria</taxon>
        <taxon>Pseudomonadati</taxon>
        <taxon>Pseudomonadota</taxon>
        <taxon>Gammaproteobacteria</taxon>
        <taxon>Pseudomonadales</taxon>
        <taxon>Pseudomonadaceae</taxon>
        <taxon>Stutzerimonas</taxon>
    </lineage>
</organism>
<feature type="transmembrane region" description="Helical" evidence="3">
    <location>
        <begin position="1123"/>
        <end position="1142"/>
    </location>
</feature>
<gene>
    <name evidence="4" type="ORF">CXL00_10735</name>
</gene>
<feature type="transmembrane region" description="Helical" evidence="3">
    <location>
        <begin position="1091"/>
        <end position="1111"/>
    </location>
</feature>
<keyword evidence="3" id="KW-1133">Transmembrane helix</keyword>
<reference evidence="4 5" key="1">
    <citation type="submission" date="2018-01" db="EMBL/GenBank/DDBJ databases">
        <title>Denitrification phenotypes of diverse strains of Pseudomonas stutzeri.</title>
        <authorList>
            <person name="Milligan D.A."/>
            <person name="Bergaust L."/>
            <person name="Bakken L.R."/>
            <person name="Frostegard A."/>
        </authorList>
    </citation>
    <scope>NUCLEOTIDE SEQUENCE [LARGE SCALE GENOMIC DNA]</scope>
    <source>
        <strain evidence="4 5">28a3</strain>
    </source>
</reference>
<keyword evidence="3" id="KW-0472">Membrane</keyword>
<feature type="compositionally biased region" description="Basic and acidic residues" evidence="2">
    <location>
        <begin position="722"/>
        <end position="735"/>
    </location>
</feature>
<feature type="transmembrane region" description="Helical" evidence="3">
    <location>
        <begin position="1063"/>
        <end position="1085"/>
    </location>
</feature>
<feature type="coiled-coil region" evidence="1">
    <location>
        <begin position="923"/>
        <end position="957"/>
    </location>
</feature>
<keyword evidence="1" id="KW-0175">Coiled coil</keyword>
<protein>
    <submittedName>
        <fullName evidence="4">Uncharacterized protein</fullName>
    </submittedName>
</protein>
<evidence type="ECO:0000313" key="5">
    <source>
        <dbReference type="Proteomes" id="UP000235897"/>
    </source>
</evidence>
<feature type="compositionally biased region" description="Low complexity" evidence="2">
    <location>
        <begin position="696"/>
        <end position="721"/>
    </location>
</feature>